<organism evidence="1 2">
    <name type="scientific">Cucurbitaria berberidis CBS 394.84</name>
    <dbReference type="NCBI Taxonomy" id="1168544"/>
    <lineage>
        <taxon>Eukaryota</taxon>
        <taxon>Fungi</taxon>
        <taxon>Dikarya</taxon>
        <taxon>Ascomycota</taxon>
        <taxon>Pezizomycotina</taxon>
        <taxon>Dothideomycetes</taxon>
        <taxon>Pleosporomycetidae</taxon>
        <taxon>Pleosporales</taxon>
        <taxon>Pleosporineae</taxon>
        <taxon>Cucurbitariaceae</taxon>
        <taxon>Cucurbitaria</taxon>
    </lineage>
</organism>
<evidence type="ECO:0000313" key="1">
    <source>
        <dbReference type="EMBL" id="KAF1852221.1"/>
    </source>
</evidence>
<reference evidence="1" key="1">
    <citation type="submission" date="2020-01" db="EMBL/GenBank/DDBJ databases">
        <authorList>
            <consortium name="DOE Joint Genome Institute"/>
            <person name="Haridas S."/>
            <person name="Albert R."/>
            <person name="Binder M."/>
            <person name="Bloem J."/>
            <person name="Labutti K."/>
            <person name="Salamov A."/>
            <person name="Andreopoulos B."/>
            <person name="Baker S.E."/>
            <person name="Barry K."/>
            <person name="Bills G."/>
            <person name="Bluhm B.H."/>
            <person name="Cannon C."/>
            <person name="Castanera R."/>
            <person name="Culley D.E."/>
            <person name="Daum C."/>
            <person name="Ezra D."/>
            <person name="Gonzalez J.B."/>
            <person name="Henrissat B."/>
            <person name="Kuo A."/>
            <person name="Liang C."/>
            <person name="Lipzen A."/>
            <person name="Lutzoni F."/>
            <person name="Magnuson J."/>
            <person name="Mondo S."/>
            <person name="Nolan M."/>
            <person name="Ohm R."/>
            <person name="Pangilinan J."/>
            <person name="Park H.-J."/>
            <person name="Ramirez L."/>
            <person name="Alfaro M."/>
            <person name="Sun H."/>
            <person name="Tritt A."/>
            <person name="Yoshinaga Y."/>
            <person name="Zwiers L.-H."/>
            <person name="Turgeon B.G."/>
            <person name="Goodwin S.B."/>
            <person name="Spatafora J.W."/>
            <person name="Crous P.W."/>
            <person name="Grigoriev I.V."/>
        </authorList>
    </citation>
    <scope>NUCLEOTIDE SEQUENCE</scope>
    <source>
        <strain evidence="1">CBS 394.84</strain>
    </source>
</reference>
<dbReference type="Gene3D" id="2.80.10.50">
    <property type="match status" value="1"/>
</dbReference>
<sequence length="117" mass="12575">MDSIDSPFTIEIDGKPIANVGDSSHLPVQAALGSNAAVFTLKDNRLKSGDWVLARNITEDRSFLPKQVLWFKAGADSDKQVHPVTAQKVADGYQIKFANASLIAEDGNVFADLMGGE</sequence>
<gene>
    <name evidence="1" type="ORF">K460DRAFT_273010</name>
</gene>
<dbReference type="Pfam" id="PF16850">
    <property type="entry name" value="Inhibitor_I66"/>
    <property type="match status" value="1"/>
</dbReference>
<dbReference type="RefSeq" id="XP_040794784.1">
    <property type="nucleotide sequence ID" value="XM_040927846.1"/>
</dbReference>
<dbReference type="GO" id="GO:0004867">
    <property type="term" value="F:serine-type endopeptidase inhibitor activity"/>
    <property type="evidence" value="ECO:0007669"/>
    <property type="project" value="InterPro"/>
</dbReference>
<evidence type="ECO:0000313" key="2">
    <source>
        <dbReference type="Proteomes" id="UP000800039"/>
    </source>
</evidence>
<dbReference type="EMBL" id="ML976614">
    <property type="protein sequence ID" value="KAF1852221.1"/>
    <property type="molecule type" value="Genomic_DNA"/>
</dbReference>
<proteinExistence type="predicted"/>
<comment type="caution">
    <text evidence="1">The sequence shown here is derived from an EMBL/GenBank/DDBJ whole genome shotgun (WGS) entry which is preliminary data.</text>
</comment>
<accession>A0A9P4GWC3</accession>
<protein>
    <submittedName>
        <fullName evidence="1">Uncharacterized protein</fullName>
    </submittedName>
</protein>
<name>A0A9P4GWC3_9PLEO</name>
<dbReference type="AlphaFoldDB" id="A0A9P4GWC3"/>
<dbReference type="GeneID" id="63845099"/>
<keyword evidence="2" id="KW-1185">Reference proteome</keyword>
<dbReference type="OrthoDB" id="3439489at2759"/>
<dbReference type="InterPro" id="IPR031755">
    <property type="entry name" value="Inhibitor_I66"/>
</dbReference>
<dbReference type="Proteomes" id="UP000800039">
    <property type="component" value="Unassembled WGS sequence"/>
</dbReference>